<feature type="transmembrane region" description="Helical" evidence="10">
    <location>
        <begin position="356"/>
        <end position="373"/>
    </location>
</feature>
<keyword evidence="6 10" id="KW-1133">Transmembrane helix</keyword>
<evidence type="ECO:0000256" key="1">
    <source>
        <dbReference type="ARBA" id="ARBA00004429"/>
    </source>
</evidence>
<dbReference type="PANTHER" id="PTHR43298:SF2">
    <property type="entry name" value="FMN_FAD EXPORTER YEEO-RELATED"/>
    <property type="match status" value="1"/>
</dbReference>
<dbReference type="Pfam" id="PF01554">
    <property type="entry name" value="MatE"/>
    <property type="match status" value="2"/>
</dbReference>
<dbReference type="RefSeq" id="WP_177178463.1">
    <property type="nucleotide sequence ID" value="NZ_FOXF01000003.1"/>
</dbReference>
<feature type="transmembrane region" description="Helical" evidence="10">
    <location>
        <begin position="168"/>
        <end position="189"/>
    </location>
</feature>
<dbReference type="GO" id="GO:0006811">
    <property type="term" value="P:monoatomic ion transport"/>
    <property type="evidence" value="ECO:0007669"/>
    <property type="project" value="UniProtKB-KW"/>
</dbReference>
<evidence type="ECO:0000256" key="2">
    <source>
        <dbReference type="ARBA" id="ARBA00022448"/>
    </source>
</evidence>
<dbReference type="AlphaFoldDB" id="A0A662ZEF7"/>
<evidence type="ECO:0000256" key="7">
    <source>
        <dbReference type="ARBA" id="ARBA00023065"/>
    </source>
</evidence>
<comment type="subcellular location">
    <subcellularLocation>
        <location evidence="1">Cell inner membrane</location>
        <topology evidence="1">Multi-pass membrane protein</topology>
    </subcellularLocation>
</comment>
<keyword evidence="8 10" id="KW-0472">Membrane</keyword>
<dbReference type="InterPro" id="IPR002528">
    <property type="entry name" value="MATE_fam"/>
</dbReference>
<name>A0A662ZEF7_9GAMM</name>
<dbReference type="GO" id="GO:0015297">
    <property type="term" value="F:antiporter activity"/>
    <property type="evidence" value="ECO:0007669"/>
    <property type="project" value="UniProtKB-KW"/>
</dbReference>
<feature type="transmembrane region" description="Helical" evidence="10">
    <location>
        <begin position="195"/>
        <end position="215"/>
    </location>
</feature>
<keyword evidence="5 10" id="KW-0812">Transmembrane</keyword>
<dbReference type="EMBL" id="FOXF01000003">
    <property type="protein sequence ID" value="SFP03950.1"/>
    <property type="molecule type" value="Genomic_DNA"/>
</dbReference>
<dbReference type="InterPro" id="IPR050222">
    <property type="entry name" value="MATE_MdtK"/>
</dbReference>
<feature type="transmembrane region" description="Helical" evidence="10">
    <location>
        <begin position="136"/>
        <end position="159"/>
    </location>
</feature>
<evidence type="ECO:0000256" key="5">
    <source>
        <dbReference type="ARBA" id="ARBA00022692"/>
    </source>
</evidence>
<accession>A0A662ZEF7</accession>
<feature type="transmembrane region" description="Helical" evidence="10">
    <location>
        <begin position="385"/>
        <end position="407"/>
    </location>
</feature>
<evidence type="ECO:0000256" key="4">
    <source>
        <dbReference type="ARBA" id="ARBA00022475"/>
    </source>
</evidence>
<keyword evidence="12" id="KW-1185">Reference proteome</keyword>
<feature type="transmembrane region" description="Helical" evidence="10">
    <location>
        <begin position="60"/>
        <end position="85"/>
    </location>
</feature>
<feature type="transmembrane region" description="Helical" evidence="10">
    <location>
        <begin position="413"/>
        <end position="436"/>
    </location>
</feature>
<keyword evidence="7" id="KW-0406">Ion transport</keyword>
<feature type="transmembrane region" description="Helical" evidence="10">
    <location>
        <begin position="317"/>
        <end position="336"/>
    </location>
</feature>
<organism evidence="11 12">
    <name type="scientific">Ruminobacter amylophilus</name>
    <dbReference type="NCBI Taxonomy" id="867"/>
    <lineage>
        <taxon>Bacteria</taxon>
        <taxon>Pseudomonadati</taxon>
        <taxon>Pseudomonadota</taxon>
        <taxon>Gammaproteobacteria</taxon>
        <taxon>Aeromonadales</taxon>
        <taxon>Succinivibrionaceae</taxon>
        <taxon>Ruminobacter</taxon>
    </lineage>
</organism>
<gene>
    <name evidence="11" type="ORF">SAMN02910344_00270</name>
</gene>
<dbReference type="GO" id="GO:0042910">
    <property type="term" value="F:xenobiotic transmembrane transporter activity"/>
    <property type="evidence" value="ECO:0007669"/>
    <property type="project" value="InterPro"/>
</dbReference>
<reference evidence="11 12" key="1">
    <citation type="submission" date="2016-10" db="EMBL/GenBank/DDBJ databases">
        <authorList>
            <person name="Varghese N."/>
            <person name="Submissions S."/>
        </authorList>
    </citation>
    <scope>NUCLEOTIDE SEQUENCE [LARGE SCALE GENOMIC DNA]</scope>
    <source>
        <strain evidence="11 12">DSM 1361</strain>
    </source>
</reference>
<sequence>MAKTNMNMLSGSLWDKIFIFAIPLAITGVIQQIFNATDVAIVGHYVGKHAMAAVGCNTPVVALMVNLFIGIALGINVVSAGFIGLNDREKISRTVHTGYAVVLVLSIFISAVAILCSSYIMGLLNVPSELMDQASLYFKIIMAGLPLTAVYNCGAAVFASHGDTRTPLLCLTIAGIINVVLNIFFITCLNMKVEGVAIATVAASAVSALMLIFFLRKDETFSFSLRQFTPDRAIMNRILKIGLPASLQGMVFSLSNTCIQSAINSLGADVMAASAAAFNIEILVYFLLNSFGQAATTFIGQNYAVGNIKRCFEITRVCLWQNMILTLLLSGFLLYFARTFLLLFTDDPDVIEIGRLRLMFILLPEGINVLLEVMSGAMRGYGRSLTPAMMALAGICGIRIIWVYTVFSRSPDFAVLMTCYPVSWFFTTLAIIIAYIRFKNRHLIPLTVKQHG</sequence>
<dbReference type="InterPro" id="IPR048279">
    <property type="entry name" value="MdtK-like"/>
</dbReference>
<evidence type="ECO:0000256" key="3">
    <source>
        <dbReference type="ARBA" id="ARBA00022449"/>
    </source>
</evidence>
<dbReference type="PANTHER" id="PTHR43298">
    <property type="entry name" value="MULTIDRUG RESISTANCE PROTEIN NORM-RELATED"/>
    <property type="match status" value="1"/>
</dbReference>
<dbReference type="PIRSF" id="PIRSF006603">
    <property type="entry name" value="DinF"/>
    <property type="match status" value="1"/>
</dbReference>
<evidence type="ECO:0000313" key="11">
    <source>
        <dbReference type="EMBL" id="SFP03950.1"/>
    </source>
</evidence>
<proteinExistence type="predicted"/>
<evidence type="ECO:0000256" key="8">
    <source>
        <dbReference type="ARBA" id="ARBA00023136"/>
    </source>
</evidence>
<dbReference type="NCBIfam" id="TIGR00797">
    <property type="entry name" value="matE"/>
    <property type="match status" value="1"/>
</dbReference>
<dbReference type="Proteomes" id="UP000243745">
    <property type="component" value="Unassembled WGS sequence"/>
</dbReference>
<feature type="transmembrane region" description="Helical" evidence="10">
    <location>
        <begin position="97"/>
        <end position="124"/>
    </location>
</feature>
<dbReference type="GO" id="GO:0005886">
    <property type="term" value="C:plasma membrane"/>
    <property type="evidence" value="ECO:0007669"/>
    <property type="project" value="UniProtKB-SubCell"/>
</dbReference>
<keyword evidence="4" id="KW-1003">Cell membrane</keyword>
<evidence type="ECO:0000256" key="9">
    <source>
        <dbReference type="ARBA" id="ARBA00031636"/>
    </source>
</evidence>
<evidence type="ECO:0000256" key="6">
    <source>
        <dbReference type="ARBA" id="ARBA00022989"/>
    </source>
</evidence>
<evidence type="ECO:0000256" key="10">
    <source>
        <dbReference type="SAM" id="Phobius"/>
    </source>
</evidence>
<keyword evidence="3" id="KW-0050">Antiport</keyword>
<dbReference type="CDD" id="cd13138">
    <property type="entry name" value="MATE_yoeA_like"/>
    <property type="match status" value="1"/>
</dbReference>
<protein>
    <recommendedName>
        <fullName evidence="9">Multidrug-efflux transporter</fullName>
    </recommendedName>
</protein>
<evidence type="ECO:0000313" key="12">
    <source>
        <dbReference type="Proteomes" id="UP000243745"/>
    </source>
</evidence>
<keyword evidence="2" id="KW-0813">Transport</keyword>